<evidence type="ECO:0000256" key="6">
    <source>
        <dbReference type="ARBA" id="ARBA00048785"/>
    </source>
</evidence>
<keyword evidence="4" id="KW-0686">Riboflavin biosynthesis</keyword>
<accession>A0A0G0PG47</accession>
<dbReference type="CDD" id="cd09209">
    <property type="entry name" value="Lumazine_synthase-I"/>
    <property type="match status" value="1"/>
</dbReference>
<reference evidence="8 9" key="1">
    <citation type="journal article" date="2015" name="Nature">
        <title>rRNA introns, odd ribosomes, and small enigmatic genomes across a large radiation of phyla.</title>
        <authorList>
            <person name="Brown C.T."/>
            <person name="Hug L.A."/>
            <person name="Thomas B.C."/>
            <person name="Sharon I."/>
            <person name="Castelle C.J."/>
            <person name="Singh A."/>
            <person name="Wilkins M.J."/>
            <person name="Williams K.H."/>
            <person name="Banfield J.F."/>
        </authorList>
    </citation>
    <scope>NUCLEOTIDE SEQUENCE [LARGE SCALE GENOMIC DNA]</scope>
</reference>
<name>A0A0G0PG47_9BACT</name>
<evidence type="ECO:0000313" key="9">
    <source>
        <dbReference type="Proteomes" id="UP000034893"/>
    </source>
</evidence>
<evidence type="ECO:0000256" key="1">
    <source>
        <dbReference type="ARBA" id="ARBA00004917"/>
    </source>
</evidence>
<evidence type="ECO:0000256" key="2">
    <source>
        <dbReference type="ARBA" id="ARBA00007424"/>
    </source>
</evidence>
<dbReference type="AlphaFoldDB" id="A0A0G0PG47"/>
<evidence type="ECO:0000256" key="4">
    <source>
        <dbReference type="ARBA" id="ARBA00022619"/>
    </source>
</evidence>
<keyword evidence="5" id="KW-0808">Transferase</keyword>
<dbReference type="Proteomes" id="UP000034893">
    <property type="component" value="Unassembled WGS sequence"/>
</dbReference>
<gene>
    <name evidence="8" type="ORF">UT12_C0025G0008</name>
</gene>
<dbReference type="PANTHER" id="PTHR21058">
    <property type="entry name" value="6,7-DIMETHYL-8-RIBITYLLUMAZINE SYNTHASE DMRL SYNTHASE LUMAZINE SYNTHASE"/>
    <property type="match status" value="1"/>
</dbReference>
<dbReference type="Gene3D" id="3.40.50.960">
    <property type="entry name" value="Lumazine/riboflavin synthase"/>
    <property type="match status" value="1"/>
</dbReference>
<dbReference type="HAMAP" id="MF_00178">
    <property type="entry name" value="Lumazine_synth"/>
    <property type="match status" value="1"/>
</dbReference>
<dbReference type="UniPathway" id="UPA00275">
    <property type="reaction ID" value="UER00404"/>
</dbReference>
<evidence type="ECO:0000256" key="7">
    <source>
        <dbReference type="NCBIfam" id="TIGR00114"/>
    </source>
</evidence>
<comment type="similarity">
    <text evidence="2">Belongs to the DMRL synthase family.</text>
</comment>
<dbReference type="InterPro" id="IPR036467">
    <property type="entry name" value="LS/RS_sf"/>
</dbReference>
<dbReference type="GO" id="GO:0009349">
    <property type="term" value="C:riboflavin synthase complex"/>
    <property type="evidence" value="ECO:0007669"/>
    <property type="project" value="UniProtKB-UniRule"/>
</dbReference>
<dbReference type="PANTHER" id="PTHR21058:SF0">
    <property type="entry name" value="6,7-DIMETHYL-8-RIBITYLLUMAZINE SYNTHASE"/>
    <property type="match status" value="1"/>
</dbReference>
<dbReference type="InterPro" id="IPR002180">
    <property type="entry name" value="LS/RS"/>
</dbReference>
<dbReference type="NCBIfam" id="TIGR00114">
    <property type="entry name" value="lumazine-synth"/>
    <property type="match status" value="1"/>
</dbReference>
<dbReference type="GO" id="GO:0000906">
    <property type="term" value="F:6,7-dimethyl-8-ribityllumazine synthase activity"/>
    <property type="evidence" value="ECO:0007669"/>
    <property type="project" value="UniProtKB-UniRule"/>
</dbReference>
<evidence type="ECO:0000256" key="3">
    <source>
        <dbReference type="ARBA" id="ARBA00012664"/>
    </source>
</evidence>
<sequence length="138" mass="15165">MQINKKLPKFDARLMKVGLVVARFNSEITEKLLASALRALKEYKVLDKNIAIVSVAGSMELPYALQKMVKIRHFNALIALGCIIRGDTPHFDYVAKTAQEGALRVSLDHDIPIGFGVLTVNTPAQARKRLHVGGEATV</sequence>
<dbReference type="EC" id="2.5.1.78" evidence="3 7"/>
<dbReference type="GO" id="GO:0009231">
    <property type="term" value="P:riboflavin biosynthetic process"/>
    <property type="evidence" value="ECO:0007669"/>
    <property type="project" value="UniProtKB-UniPathway"/>
</dbReference>
<evidence type="ECO:0000313" key="8">
    <source>
        <dbReference type="EMBL" id="KKQ88261.1"/>
    </source>
</evidence>
<dbReference type="InterPro" id="IPR034964">
    <property type="entry name" value="LS"/>
</dbReference>
<organism evidence="8 9">
    <name type="scientific">Candidatus Curtissbacteria bacterium GW2011_GWC2_38_9</name>
    <dbReference type="NCBI Taxonomy" id="1618414"/>
    <lineage>
        <taxon>Bacteria</taxon>
        <taxon>Candidatus Curtissiibacteriota</taxon>
    </lineage>
</organism>
<comment type="caution">
    <text evidence="8">The sequence shown here is derived from an EMBL/GenBank/DDBJ whole genome shotgun (WGS) entry which is preliminary data.</text>
</comment>
<comment type="pathway">
    <text evidence="1">Cofactor biosynthesis; riboflavin biosynthesis; riboflavin from 2-hydroxy-3-oxobutyl phosphate and 5-amino-6-(D-ribitylamino)uracil: step 1/2.</text>
</comment>
<dbReference type="GO" id="GO:0005829">
    <property type="term" value="C:cytosol"/>
    <property type="evidence" value="ECO:0007669"/>
    <property type="project" value="TreeGrafter"/>
</dbReference>
<dbReference type="SUPFAM" id="SSF52121">
    <property type="entry name" value="Lumazine synthase"/>
    <property type="match status" value="1"/>
</dbReference>
<protein>
    <recommendedName>
        <fullName evidence="3 7">6,7-dimethyl-8-ribityllumazine synthase</fullName>
        <ecNumber evidence="3 7">2.5.1.78</ecNumber>
    </recommendedName>
</protein>
<dbReference type="Pfam" id="PF00885">
    <property type="entry name" value="DMRL_synthase"/>
    <property type="match status" value="1"/>
</dbReference>
<evidence type="ECO:0000256" key="5">
    <source>
        <dbReference type="ARBA" id="ARBA00022679"/>
    </source>
</evidence>
<proteinExistence type="inferred from homology"/>
<dbReference type="EMBL" id="LBVP01000025">
    <property type="protein sequence ID" value="KKQ88261.1"/>
    <property type="molecule type" value="Genomic_DNA"/>
</dbReference>
<comment type="catalytic activity">
    <reaction evidence="6">
        <text>(2S)-2-hydroxy-3-oxobutyl phosphate + 5-amino-6-(D-ribitylamino)uracil = 6,7-dimethyl-8-(1-D-ribityl)lumazine + phosphate + 2 H2O + H(+)</text>
        <dbReference type="Rhea" id="RHEA:26152"/>
        <dbReference type="ChEBI" id="CHEBI:15377"/>
        <dbReference type="ChEBI" id="CHEBI:15378"/>
        <dbReference type="ChEBI" id="CHEBI:15934"/>
        <dbReference type="ChEBI" id="CHEBI:43474"/>
        <dbReference type="ChEBI" id="CHEBI:58201"/>
        <dbReference type="ChEBI" id="CHEBI:58830"/>
        <dbReference type="EC" id="2.5.1.78"/>
    </reaction>
</comment>
<feature type="non-terminal residue" evidence="8">
    <location>
        <position position="138"/>
    </location>
</feature>